<dbReference type="Proteomes" id="UP000829196">
    <property type="component" value="Unassembled WGS sequence"/>
</dbReference>
<protein>
    <recommendedName>
        <fullName evidence="4">Cation/H+ exchanger domain-containing protein</fullName>
    </recommendedName>
</protein>
<name>A0A8T3AZ09_DENNO</name>
<organism evidence="2 3">
    <name type="scientific">Dendrobium nobile</name>
    <name type="common">Orchid</name>
    <dbReference type="NCBI Taxonomy" id="94219"/>
    <lineage>
        <taxon>Eukaryota</taxon>
        <taxon>Viridiplantae</taxon>
        <taxon>Streptophyta</taxon>
        <taxon>Embryophyta</taxon>
        <taxon>Tracheophyta</taxon>
        <taxon>Spermatophyta</taxon>
        <taxon>Magnoliopsida</taxon>
        <taxon>Liliopsida</taxon>
        <taxon>Asparagales</taxon>
        <taxon>Orchidaceae</taxon>
        <taxon>Epidendroideae</taxon>
        <taxon>Malaxideae</taxon>
        <taxon>Dendrobiinae</taxon>
        <taxon>Dendrobium</taxon>
    </lineage>
</organism>
<reference evidence="2" key="1">
    <citation type="journal article" date="2022" name="Front. Genet.">
        <title>Chromosome-Scale Assembly of the Dendrobium nobile Genome Provides Insights Into the Molecular Mechanism of the Biosynthesis of the Medicinal Active Ingredient of Dendrobium.</title>
        <authorList>
            <person name="Xu Q."/>
            <person name="Niu S.-C."/>
            <person name="Li K.-L."/>
            <person name="Zheng P.-J."/>
            <person name="Zhang X.-J."/>
            <person name="Jia Y."/>
            <person name="Liu Y."/>
            <person name="Niu Y.-X."/>
            <person name="Yu L.-H."/>
            <person name="Chen D.-F."/>
            <person name="Zhang G.-Q."/>
        </authorList>
    </citation>
    <scope>NUCLEOTIDE SEQUENCE</scope>
    <source>
        <tissue evidence="2">Leaf</tissue>
    </source>
</reference>
<dbReference type="EMBL" id="JAGYWB010000012">
    <property type="protein sequence ID" value="KAI0501321.1"/>
    <property type="molecule type" value="Genomic_DNA"/>
</dbReference>
<evidence type="ECO:0000256" key="1">
    <source>
        <dbReference type="SAM" id="Phobius"/>
    </source>
</evidence>
<gene>
    <name evidence="2" type="ORF">KFK09_016265</name>
</gene>
<dbReference type="GO" id="GO:0016020">
    <property type="term" value="C:membrane"/>
    <property type="evidence" value="ECO:0007669"/>
    <property type="project" value="TreeGrafter"/>
</dbReference>
<dbReference type="PANTHER" id="PTHR46157">
    <property type="entry name" value="K(+) EFFLUX ANTIPORTER 3, CHLOROPLASTIC"/>
    <property type="match status" value="1"/>
</dbReference>
<feature type="transmembrane region" description="Helical" evidence="1">
    <location>
        <begin position="160"/>
        <end position="177"/>
    </location>
</feature>
<comment type="caution">
    <text evidence="2">The sequence shown here is derived from an EMBL/GenBank/DDBJ whole genome shotgun (WGS) entry which is preliminary data.</text>
</comment>
<dbReference type="GO" id="GO:0009507">
    <property type="term" value="C:chloroplast"/>
    <property type="evidence" value="ECO:0007669"/>
    <property type="project" value="TreeGrafter"/>
</dbReference>
<dbReference type="OrthoDB" id="1933867at2759"/>
<keyword evidence="1" id="KW-0472">Membrane</keyword>
<proteinExistence type="predicted"/>
<keyword evidence="3" id="KW-1185">Reference proteome</keyword>
<keyword evidence="1" id="KW-0812">Transmembrane</keyword>
<evidence type="ECO:0008006" key="4">
    <source>
        <dbReference type="Google" id="ProtNLM"/>
    </source>
</evidence>
<evidence type="ECO:0000313" key="3">
    <source>
        <dbReference type="Proteomes" id="UP000829196"/>
    </source>
</evidence>
<accession>A0A8T3AZ09</accession>
<dbReference type="AlphaFoldDB" id="A0A8T3AZ09"/>
<feature type="transmembrane region" description="Helical" evidence="1">
    <location>
        <begin position="129"/>
        <end position="148"/>
    </location>
</feature>
<dbReference type="PANTHER" id="PTHR46157:SF4">
    <property type="entry name" value="K(+) EFFLUX ANTIPORTER 3, CHLOROPLASTIC"/>
    <property type="match status" value="1"/>
</dbReference>
<sequence>MGDSGCLSGGELCRHRISSLRTDHCHFYGIRRRFSVIPFFYRWKAEVLPSYAALRCRRWLRLVSVHDSGALFKRSSCGRLRGFRRVGGTGFRIHAAIDVASAVDVINDLGLDTLTFLAVTVMVVPAFKLIRASPILGFFSAGVVLNQFGLFRNLTDVKVLSEWGILFLVIGRLPFYVTKPFKATLSNLIFYWIYSIIFTYMFISRLLVFRAWVVSRGCGALVPGGLLGSRGCPFGSLAWAIFP</sequence>
<keyword evidence="1" id="KW-1133">Transmembrane helix</keyword>
<feature type="transmembrane region" description="Helical" evidence="1">
    <location>
        <begin position="189"/>
        <end position="208"/>
    </location>
</feature>
<evidence type="ECO:0000313" key="2">
    <source>
        <dbReference type="EMBL" id="KAI0501321.1"/>
    </source>
</evidence>